<sequence>MKNRFRYGSMFGLNISMVPKVLYLCFSFILLGQAATAGQLSPIQATASLLDNSTHSNEYFVSVHFENEPLPSVLHKLAQKVNVGISYDTQAVPPKLITYHGQNKSIYTVLEAALEGTGLHVTLSENRKVIVIKAKTLEQFPLVQEAITGTVTDAQSGETLPGVNIIVKATTTGTSTDGNGTFELEVPSLQDTLVVSFIGYQTREVPIDGQTELNIALEQRAISGEELIVVGYGTQERQDFTGSVSRIEADDYNKQSVSQLTEMLSGTIPGFYSQQSASPAGGGSMEVRGPTSISANTDPMIVLDGVIYNGSLRDINPNDIETIDVLKDASSAAVYGSRAANGVVLVTTKKGSKGEPTISFSSKVGVSTPTKDRKPLGPEEYLTFRADYFRETTRNNPTISEHFYTDPDNLPNSLSVDEWLELNSSPNPDPYTEYLQRLNLYPTEQENALAGKTVDWYDSVMMNGIKQNYDISVSGGLENLNYYWSVGYLNNEGVIKGDEYSTFRTRLNLEYEINDWLVVGTNTQYSSRDEGDTPASLGLMYIASPFGDVRNEDGSLKLRPYGDPSAYNPLMNYYGHNRERKINSIFSNLYTEITLPFNIEYEFSYQPRLSYTNELNFWGGQTITGTQTYPGGYATRVNSKVSDWMVDNLLTWEKEIGIHAVNLTFLYNVEKKSSLYETQSNQNFAPNANLGYHGLQFGDSPNLNNIDTKETADALMGRVNYTLLDKYILTASIRRDGYSAFGQDQPRAVFPALAGAWRISDEEFYNTDWLVNRLKLRVSWGINGNRSIGAYSALASLSSTLDYDGSNVKVGVENSSLANESLAWEQTTALNFGADIGMLNDRLGISADYYIGTTKDVLMNRRLPIITGFSNITANLGELKNSGLDVSITSNNIIKPAFSWSTDLAFSFNRNEIVSLYGDFGEYTLLGEQRRGELPDFSNNWFPGHAIDAVWNYDITGVWQTGEAEQAAEYNMLPGDYKAEDVNNDGSYVDVEDKQFIGYTKPRFHVGLRNNFNMGPFSANIFIRGDIGHLIPFNEALRGTLSHDRRNYDMGPLPYWTAENRNNEYARLRPKHTAYGGGLNFYEPGTFVRVQDVTLNYSFPHSLLEKFDINTMSIYLSSRNLLTFDDFAGWDPESRMTPMPKTFTVGIDLSL</sequence>
<dbReference type="InterPro" id="IPR012910">
    <property type="entry name" value="Plug_dom"/>
</dbReference>
<keyword evidence="5 7" id="KW-0472">Membrane</keyword>
<evidence type="ECO:0000313" key="9">
    <source>
        <dbReference type="EMBL" id="SHE74996.1"/>
    </source>
</evidence>
<comment type="similarity">
    <text evidence="7">Belongs to the TonB-dependent receptor family.</text>
</comment>
<dbReference type="Gene3D" id="2.170.130.10">
    <property type="entry name" value="TonB-dependent receptor, plug domain"/>
    <property type="match status" value="1"/>
</dbReference>
<organism evidence="9 10">
    <name type="scientific">Fodinibius roseus</name>
    <dbReference type="NCBI Taxonomy" id="1194090"/>
    <lineage>
        <taxon>Bacteria</taxon>
        <taxon>Pseudomonadati</taxon>
        <taxon>Balneolota</taxon>
        <taxon>Balneolia</taxon>
        <taxon>Balneolales</taxon>
        <taxon>Balneolaceae</taxon>
        <taxon>Fodinibius</taxon>
    </lineage>
</organism>
<evidence type="ECO:0000256" key="6">
    <source>
        <dbReference type="ARBA" id="ARBA00023237"/>
    </source>
</evidence>
<protein>
    <submittedName>
        <fullName evidence="9">TonB-linked outer membrane protein, SusC/RagA family</fullName>
    </submittedName>
</protein>
<evidence type="ECO:0000256" key="2">
    <source>
        <dbReference type="ARBA" id="ARBA00022448"/>
    </source>
</evidence>
<evidence type="ECO:0000256" key="7">
    <source>
        <dbReference type="PROSITE-ProRule" id="PRU01360"/>
    </source>
</evidence>
<dbReference type="NCBIfam" id="TIGR04056">
    <property type="entry name" value="OMP_RagA_SusC"/>
    <property type="match status" value="1"/>
</dbReference>
<accession>A0A1M4W1B5</accession>
<dbReference type="RefSeq" id="WP_211483078.1">
    <property type="nucleotide sequence ID" value="NZ_FQUS01000003.1"/>
</dbReference>
<dbReference type="GO" id="GO:0009279">
    <property type="term" value="C:cell outer membrane"/>
    <property type="evidence" value="ECO:0007669"/>
    <property type="project" value="UniProtKB-SubCell"/>
</dbReference>
<dbReference type="SUPFAM" id="SSF56935">
    <property type="entry name" value="Porins"/>
    <property type="match status" value="1"/>
</dbReference>
<dbReference type="Gene3D" id="3.55.50.30">
    <property type="match status" value="1"/>
</dbReference>
<reference evidence="9 10" key="1">
    <citation type="submission" date="2016-11" db="EMBL/GenBank/DDBJ databases">
        <authorList>
            <person name="Jaros S."/>
            <person name="Januszkiewicz K."/>
            <person name="Wedrychowicz H."/>
        </authorList>
    </citation>
    <scope>NUCLEOTIDE SEQUENCE [LARGE SCALE GENOMIC DNA]</scope>
    <source>
        <strain evidence="9 10">DSM 21986</strain>
    </source>
</reference>
<dbReference type="EMBL" id="FQUS01000003">
    <property type="protein sequence ID" value="SHE74996.1"/>
    <property type="molecule type" value="Genomic_DNA"/>
</dbReference>
<proteinExistence type="inferred from homology"/>
<dbReference type="InterPro" id="IPR036942">
    <property type="entry name" value="Beta-barrel_TonB_sf"/>
</dbReference>
<dbReference type="InterPro" id="IPR037066">
    <property type="entry name" value="Plug_dom_sf"/>
</dbReference>
<dbReference type="Gene3D" id="2.60.40.1120">
    <property type="entry name" value="Carboxypeptidase-like, regulatory domain"/>
    <property type="match status" value="1"/>
</dbReference>
<keyword evidence="3 7" id="KW-1134">Transmembrane beta strand</keyword>
<evidence type="ECO:0000256" key="5">
    <source>
        <dbReference type="ARBA" id="ARBA00023136"/>
    </source>
</evidence>
<dbReference type="PROSITE" id="PS52016">
    <property type="entry name" value="TONB_DEPENDENT_REC_3"/>
    <property type="match status" value="1"/>
</dbReference>
<dbReference type="Pfam" id="PF07715">
    <property type="entry name" value="Plug"/>
    <property type="match status" value="1"/>
</dbReference>
<dbReference type="InterPro" id="IPR039426">
    <property type="entry name" value="TonB-dep_rcpt-like"/>
</dbReference>
<gene>
    <name evidence="9" type="ORF">SAMN05443144_10391</name>
</gene>
<evidence type="ECO:0000256" key="1">
    <source>
        <dbReference type="ARBA" id="ARBA00004571"/>
    </source>
</evidence>
<evidence type="ECO:0000313" key="10">
    <source>
        <dbReference type="Proteomes" id="UP000184041"/>
    </source>
</evidence>
<evidence type="ECO:0000259" key="8">
    <source>
        <dbReference type="Pfam" id="PF07715"/>
    </source>
</evidence>
<dbReference type="InterPro" id="IPR023996">
    <property type="entry name" value="TonB-dep_OMP_SusC/RagA"/>
</dbReference>
<evidence type="ECO:0000256" key="4">
    <source>
        <dbReference type="ARBA" id="ARBA00022692"/>
    </source>
</evidence>
<dbReference type="NCBIfam" id="TIGR04057">
    <property type="entry name" value="SusC_RagA_signa"/>
    <property type="match status" value="1"/>
</dbReference>
<evidence type="ECO:0000256" key="3">
    <source>
        <dbReference type="ARBA" id="ARBA00022452"/>
    </source>
</evidence>
<keyword evidence="4 7" id="KW-0812">Transmembrane</keyword>
<dbReference type="Pfam" id="PF13715">
    <property type="entry name" value="CarbopepD_reg_2"/>
    <property type="match status" value="1"/>
</dbReference>
<dbReference type="Proteomes" id="UP000184041">
    <property type="component" value="Unassembled WGS sequence"/>
</dbReference>
<feature type="domain" description="TonB-dependent receptor plug" evidence="8">
    <location>
        <begin position="238"/>
        <end position="343"/>
    </location>
</feature>
<comment type="subcellular location">
    <subcellularLocation>
        <location evidence="1 7">Cell outer membrane</location>
        <topology evidence="1 7">Multi-pass membrane protein</topology>
    </subcellularLocation>
</comment>
<keyword evidence="2 7" id="KW-0813">Transport</keyword>
<keyword evidence="6 7" id="KW-0998">Cell outer membrane</keyword>
<name>A0A1M4W1B5_9BACT</name>
<dbReference type="InterPro" id="IPR023997">
    <property type="entry name" value="TonB-dep_OMP_SusC/RagA_CS"/>
</dbReference>
<dbReference type="AlphaFoldDB" id="A0A1M4W1B5"/>
<keyword evidence="10" id="KW-1185">Reference proteome</keyword>
<dbReference type="STRING" id="1194090.SAMN05443144_10391"/>
<dbReference type="SUPFAM" id="SSF49464">
    <property type="entry name" value="Carboxypeptidase regulatory domain-like"/>
    <property type="match status" value="1"/>
</dbReference>
<dbReference type="InterPro" id="IPR008969">
    <property type="entry name" value="CarboxyPept-like_regulatory"/>
</dbReference>
<dbReference type="Gene3D" id="2.40.170.20">
    <property type="entry name" value="TonB-dependent receptor, beta-barrel domain"/>
    <property type="match status" value="1"/>
</dbReference>